<organism evidence="9">
    <name type="scientific">Caenorhabditis brenneri</name>
    <name type="common">Nematode worm</name>
    <dbReference type="NCBI Taxonomy" id="135651"/>
    <lineage>
        <taxon>Eukaryota</taxon>
        <taxon>Metazoa</taxon>
        <taxon>Ecdysozoa</taxon>
        <taxon>Nematoda</taxon>
        <taxon>Chromadorea</taxon>
        <taxon>Rhabditida</taxon>
        <taxon>Rhabditina</taxon>
        <taxon>Rhabditomorpha</taxon>
        <taxon>Rhabditoidea</taxon>
        <taxon>Rhabditidae</taxon>
        <taxon>Peloderinae</taxon>
        <taxon>Caenorhabditis</taxon>
    </lineage>
</organism>
<evidence type="ECO:0000313" key="9">
    <source>
        <dbReference type="Proteomes" id="UP000008068"/>
    </source>
</evidence>
<keyword evidence="7" id="KW-0560">Oxidoreductase</keyword>
<evidence type="ECO:0000256" key="7">
    <source>
        <dbReference type="RuleBase" id="RU000461"/>
    </source>
</evidence>
<feature type="binding site" description="axial binding residue" evidence="6">
    <location>
        <position position="448"/>
    </location>
    <ligand>
        <name>heme</name>
        <dbReference type="ChEBI" id="CHEBI:30413"/>
    </ligand>
    <ligandPart>
        <name>Fe</name>
        <dbReference type="ChEBI" id="CHEBI:18248"/>
    </ligandPart>
</feature>
<evidence type="ECO:0000256" key="6">
    <source>
        <dbReference type="PIRSR" id="PIRSR602401-1"/>
    </source>
</evidence>
<dbReference type="InterPro" id="IPR001128">
    <property type="entry name" value="Cyt_P450"/>
</dbReference>
<dbReference type="GO" id="GO:0005506">
    <property type="term" value="F:iron ion binding"/>
    <property type="evidence" value="ECO:0007669"/>
    <property type="project" value="InterPro"/>
</dbReference>
<evidence type="ECO:0000256" key="3">
    <source>
        <dbReference type="ARBA" id="ARBA00022617"/>
    </source>
</evidence>
<dbReference type="PANTHER" id="PTHR24291">
    <property type="entry name" value="CYTOCHROME P450 FAMILY 4"/>
    <property type="match status" value="1"/>
</dbReference>
<evidence type="ECO:0000256" key="2">
    <source>
        <dbReference type="ARBA" id="ARBA00010617"/>
    </source>
</evidence>
<dbReference type="OMA" id="AKNPRIW"/>
<dbReference type="PRINTS" id="PR00463">
    <property type="entry name" value="EP450I"/>
</dbReference>
<dbReference type="HOGENOM" id="CLU_001570_5_1_1"/>
<sequence>MALLIPVLVAVAVLILFSVFKKFQQIRKMNYYGSKIPGPPANYIMGNTSMFQNSTSHGLIELFKEEAKKARDRGNTVIRFMLPGQLLVFPLTGKSVAKLLESTTEIHKGEGYDFFDPWLGGGLLVSVGDRWKAHRKLITPSFHFAKLEGYFDVFNQESKILVECLEKFAESGETVNLHGFINRCTLDIICETAMGTKVDAQFNHEHPYLKAVEGYTAMMLEYSYSPLMWNPFLFWLMGHAKRQNELLHTLKKFTGDIIAERKASLKSGEVETSSSKRNMNFLDMMLNMTESNQLSEEDLRQEVDTFMFGGHDTTTTSCSWTCWNLAHNPEVQRKVYDELVEVCGEDSNEDVTYEQVNKLHYMDRVLRESKRLIAPVPSVDRCLQNEMEIDGYIIPAGANVSIAPVILHSNHHVFKNPEKFDPDRFLPEECSKRHPYDFVPFSAGIKNCIGQKFSILNEKVMVAHLVRNFEIEPMLKFNETLPCF</sequence>
<dbReference type="SUPFAM" id="SSF48264">
    <property type="entry name" value="Cytochrome P450"/>
    <property type="match status" value="1"/>
</dbReference>
<keyword evidence="3 6" id="KW-0349">Heme</keyword>
<evidence type="ECO:0000256" key="4">
    <source>
        <dbReference type="ARBA" id="ARBA00023004"/>
    </source>
</evidence>
<dbReference type="STRING" id="135651.G0NPQ1"/>
<reference evidence="9" key="1">
    <citation type="submission" date="2011-07" db="EMBL/GenBank/DDBJ databases">
        <authorList>
            <consortium name="Caenorhabditis brenneri Sequencing and Analysis Consortium"/>
            <person name="Wilson R.K."/>
        </authorList>
    </citation>
    <scope>NUCLEOTIDE SEQUENCE [LARGE SCALE GENOMIC DNA]</scope>
    <source>
        <strain evidence="9">PB2801</strain>
    </source>
</reference>
<dbReference type="InterPro" id="IPR036396">
    <property type="entry name" value="Cyt_P450_sf"/>
</dbReference>
<gene>
    <name evidence="8" type="ORF">CAEBREN_26389</name>
</gene>
<evidence type="ECO:0000256" key="1">
    <source>
        <dbReference type="ARBA" id="ARBA00001971"/>
    </source>
</evidence>
<dbReference type="InParanoid" id="G0NPQ1"/>
<dbReference type="GO" id="GO:0020037">
    <property type="term" value="F:heme binding"/>
    <property type="evidence" value="ECO:0007669"/>
    <property type="project" value="InterPro"/>
</dbReference>
<comment type="similarity">
    <text evidence="2 7">Belongs to the cytochrome P450 family.</text>
</comment>
<name>G0NPQ1_CAEBE</name>
<dbReference type="OrthoDB" id="1470350at2759"/>
<dbReference type="Pfam" id="PF00067">
    <property type="entry name" value="p450"/>
    <property type="match status" value="1"/>
</dbReference>
<keyword evidence="5 7" id="KW-0503">Monooxygenase</keyword>
<dbReference type="Proteomes" id="UP000008068">
    <property type="component" value="Unassembled WGS sequence"/>
</dbReference>
<dbReference type="Gene3D" id="1.10.630.10">
    <property type="entry name" value="Cytochrome P450"/>
    <property type="match status" value="1"/>
</dbReference>
<dbReference type="PRINTS" id="PR00385">
    <property type="entry name" value="P450"/>
</dbReference>
<proteinExistence type="inferred from homology"/>
<dbReference type="GO" id="GO:0004497">
    <property type="term" value="F:monooxygenase activity"/>
    <property type="evidence" value="ECO:0007669"/>
    <property type="project" value="UniProtKB-KW"/>
</dbReference>
<dbReference type="PANTHER" id="PTHR24291:SF118">
    <property type="entry name" value="CYTOCHROME P450"/>
    <property type="match status" value="1"/>
</dbReference>
<dbReference type="eggNOG" id="KOG0157">
    <property type="taxonomic scope" value="Eukaryota"/>
</dbReference>
<dbReference type="CDD" id="cd20628">
    <property type="entry name" value="CYP4"/>
    <property type="match status" value="1"/>
</dbReference>
<evidence type="ECO:0000313" key="8">
    <source>
        <dbReference type="EMBL" id="EGT35305.1"/>
    </source>
</evidence>
<keyword evidence="4 6" id="KW-0408">Iron</keyword>
<dbReference type="InterPro" id="IPR002401">
    <property type="entry name" value="Cyt_P450_E_grp-I"/>
</dbReference>
<keyword evidence="6 7" id="KW-0479">Metal-binding</keyword>
<dbReference type="GO" id="GO:0016705">
    <property type="term" value="F:oxidoreductase activity, acting on paired donors, with incorporation or reduction of molecular oxygen"/>
    <property type="evidence" value="ECO:0007669"/>
    <property type="project" value="InterPro"/>
</dbReference>
<dbReference type="InterPro" id="IPR017972">
    <property type="entry name" value="Cyt_P450_CS"/>
</dbReference>
<protein>
    <submittedName>
        <fullName evidence="8">Uncharacterized protein</fullName>
    </submittedName>
</protein>
<dbReference type="AlphaFoldDB" id="G0NPQ1"/>
<keyword evidence="9" id="KW-1185">Reference proteome</keyword>
<dbReference type="InterPro" id="IPR050196">
    <property type="entry name" value="Cytochrome_P450_Monoox"/>
</dbReference>
<evidence type="ECO:0000256" key="5">
    <source>
        <dbReference type="ARBA" id="ARBA00023033"/>
    </source>
</evidence>
<accession>G0NPQ1</accession>
<dbReference type="EMBL" id="GL379921">
    <property type="protein sequence ID" value="EGT35305.1"/>
    <property type="molecule type" value="Genomic_DNA"/>
</dbReference>
<dbReference type="PROSITE" id="PS00086">
    <property type="entry name" value="CYTOCHROME_P450"/>
    <property type="match status" value="1"/>
</dbReference>
<comment type="cofactor">
    <cofactor evidence="1 6">
        <name>heme</name>
        <dbReference type="ChEBI" id="CHEBI:30413"/>
    </cofactor>
</comment>